<keyword evidence="8" id="KW-0472">Membrane</keyword>
<dbReference type="InterPro" id="IPR019734">
    <property type="entry name" value="TPR_rpt"/>
</dbReference>
<keyword evidence="6" id="KW-0482">Metalloprotease</keyword>
<dbReference type="SUPFAM" id="SSF48452">
    <property type="entry name" value="TPR-like"/>
    <property type="match status" value="1"/>
</dbReference>
<dbReference type="InterPro" id="IPR011990">
    <property type="entry name" value="TPR-like_helical_dom_sf"/>
</dbReference>
<dbReference type="Pfam" id="PF01435">
    <property type="entry name" value="Peptidase_M48"/>
    <property type="match status" value="1"/>
</dbReference>
<dbReference type="InterPro" id="IPR001915">
    <property type="entry name" value="Peptidase_M48"/>
</dbReference>
<protein>
    <submittedName>
        <fullName evidence="10">Peptidase M48 Ste24p</fullName>
    </submittedName>
</protein>
<evidence type="ECO:0000256" key="6">
    <source>
        <dbReference type="ARBA" id="ARBA00023049"/>
    </source>
</evidence>
<accession>A0A7U4DQ86</accession>
<dbReference type="RefSeq" id="WP_015725375.1">
    <property type="nucleotide sequence ID" value="NC_014972.1"/>
</dbReference>
<dbReference type="GO" id="GO:0004222">
    <property type="term" value="F:metalloendopeptidase activity"/>
    <property type="evidence" value="ECO:0007669"/>
    <property type="project" value="InterPro"/>
</dbReference>
<keyword evidence="5" id="KW-0862">Zinc</keyword>
<organism evidence="10 11">
    <name type="scientific">Desulfobulbus propionicus (strain ATCC 33891 / DSM 2032 / VKM B-1956 / 1pr3)</name>
    <dbReference type="NCBI Taxonomy" id="577650"/>
    <lineage>
        <taxon>Bacteria</taxon>
        <taxon>Pseudomonadati</taxon>
        <taxon>Thermodesulfobacteriota</taxon>
        <taxon>Desulfobulbia</taxon>
        <taxon>Desulfobulbales</taxon>
        <taxon>Desulfobulbaceae</taxon>
        <taxon>Desulfobulbus</taxon>
    </lineage>
</organism>
<evidence type="ECO:0000256" key="1">
    <source>
        <dbReference type="ARBA" id="ARBA00001947"/>
    </source>
</evidence>
<dbReference type="PANTHER" id="PTHR10120">
    <property type="entry name" value="CAAX PRENYL PROTEASE 1"/>
    <property type="match status" value="1"/>
</dbReference>
<feature type="repeat" description="TPR" evidence="7">
    <location>
        <begin position="476"/>
        <end position="509"/>
    </location>
</feature>
<name>A0A7U4DQ86_DESPD</name>
<dbReference type="Proteomes" id="UP000006365">
    <property type="component" value="Chromosome"/>
</dbReference>
<feature type="transmembrane region" description="Helical" evidence="8">
    <location>
        <begin position="142"/>
        <end position="162"/>
    </location>
</feature>
<dbReference type="Gene3D" id="3.30.2010.10">
    <property type="entry name" value="Metalloproteases ('zincins'), catalytic domain"/>
    <property type="match status" value="1"/>
</dbReference>
<dbReference type="AlphaFoldDB" id="A0A7U4DQ86"/>
<dbReference type="CDD" id="cd07345">
    <property type="entry name" value="M48A_Ste24p-like"/>
    <property type="match status" value="1"/>
</dbReference>
<reference evidence="10 11" key="1">
    <citation type="journal article" date="2011" name="Stand. Genomic Sci.">
        <title>Complete genome sequence of Desulfobulbus propionicus type strain (1pr3).</title>
        <authorList>
            <person name="Pagani I."/>
            <person name="Lapidus A."/>
            <person name="Nolan M."/>
            <person name="Lucas S."/>
            <person name="Hammon N."/>
            <person name="Deshpande S."/>
            <person name="Cheng J.F."/>
            <person name="Chertkov O."/>
            <person name="Davenport K."/>
            <person name="Tapia R."/>
            <person name="Han C."/>
            <person name="Goodwin L."/>
            <person name="Pitluck S."/>
            <person name="Liolios K."/>
            <person name="Mavromatis K."/>
            <person name="Ivanova N."/>
            <person name="Mikhailova N."/>
            <person name="Pati A."/>
            <person name="Chen A."/>
            <person name="Palaniappan K."/>
            <person name="Land M."/>
            <person name="Hauser L."/>
            <person name="Chang Y.J."/>
            <person name="Jeffries C.D."/>
            <person name="Detter J.C."/>
            <person name="Brambilla E."/>
            <person name="Kannan K.P."/>
            <person name="Djao O.D."/>
            <person name="Rohde M."/>
            <person name="Pukall R."/>
            <person name="Spring S."/>
            <person name="Goker M."/>
            <person name="Sikorski J."/>
            <person name="Woyke T."/>
            <person name="Bristow J."/>
            <person name="Eisen J.A."/>
            <person name="Markowitz V."/>
            <person name="Hugenholtz P."/>
            <person name="Kyrpides N.C."/>
            <person name="Klenk H.P."/>
        </authorList>
    </citation>
    <scope>NUCLEOTIDE SEQUENCE [LARGE SCALE GENOMIC DNA]</scope>
    <source>
        <strain evidence="11">ATCC 33891 / DSM 2032 / 1pr3</strain>
    </source>
</reference>
<feature type="transmembrane region" description="Helical" evidence="8">
    <location>
        <begin position="332"/>
        <end position="353"/>
    </location>
</feature>
<feature type="domain" description="Peptidase M48" evidence="9">
    <location>
        <begin position="226"/>
        <end position="375"/>
    </location>
</feature>
<dbReference type="GO" id="GO:0046872">
    <property type="term" value="F:metal ion binding"/>
    <property type="evidence" value="ECO:0007669"/>
    <property type="project" value="UniProtKB-KW"/>
</dbReference>
<evidence type="ECO:0000256" key="3">
    <source>
        <dbReference type="ARBA" id="ARBA00022723"/>
    </source>
</evidence>
<dbReference type="EMBL" id="CP002364">
    <property type="protein sequence ID" value="ADW18849.1"/>
    <property type="molecule type" value="Genomic_DNA"/>
</dbReference>
<keyword evidence="7" id="KW-0802">TPR repeat</keyword>
<sequence>MLYNNLLFFLVVIFVISTTNPTAQPVLAPLWTLAALAAVLWGYGQVAARTFARAGGGPNAYFSAEKRLSVLAVLVFMGLVYLLDLKYYLMPLSVGGRLPVLADSAGLGCFFVLLMLMWRAGRPRYQQLFQRRYTTPAFLRSNVKANLPIVLPWLILSLVFDGLRLLSFPRLTKLLNSPWGDLILFAVFLVFLILVFPPLVRTLWGCTPLPPGPVRDRLVAFCRSQGFHSEIYSWPLFEGQVLTAGIMGIVPRLRFLLITPALLETLNEKEIDSVLAHEIGHVKHLHLILYLILFLGFSLLAGAVATPLPHLILSNELFYRVLPHLSVAPENLLGILATAPLLLLMLVYFRFVFGYFIRNFERQADAYVFRALGTSWPLITSFEKIALLSGNREEKNWHHYGIGERIDFLRRCEQDRRLIRRHKRKLHASLLLYFVCIGLVVLALQRVDAAKLSEGYETKYAEAVLLQKVRQEPENSLWLMYLGDFLQSRKMEKRAVEAYDKALQLTPTNAEINNNLAWLLLTAQDKSLRDAQRALTLARTAALLKERGYILDTLATAYWANGLIEEAVATEIRAFRLDPQNRAYYQAQLEKFRSKQWDEH</sequence>
<keyword evidence="4" id="KW-0378">Hydrolase</keyword>
<evidence type="ECO:0000256" key="2">
    <source>
        <dbReference type="ARBA" id="ARBA00022670"/>
    </source>
</evidence>
<dbReference type="KEGG" id="dpr:Despr_2714"/>
<evidence type="ECO:0000259" key="9">
    <source>
        <dbReference type="Pfam" id="PF01435"/>
    </source>
</evidence>
<keyword evidence="8" id="KW-1133">Transmembrane helix</keyword>
<gene>
    <name evidence="10" type="ordered locus">Despr_2714</name>
</gene>
<keyword evidence="11" id="KW-1185">Reference proteome</keyword>
<feature type="transmembrane region" description="Helical" evidence="8">
    <location>
        <begin position="101"/>
        <end position="121"/>
    </location>
</feature>
<evidence type="ECO:0000313" key="10">
    <source>
        <dbReference type="EMBL" id="ADW18849.1"/>
    </source>
</evidence>
<keyword evidence="2" id="KW-0645">Protease</keyword>
<feature type="transmembrane region" description="Helical" evidence="8">
    <location>
        <begin position="31"/>
        <end position="48"/>
    </location>
</feature>
<dbReference type="Pfam" id="PF13431">
    <property type="entry name" value="TPR_17"/>
    <property type="match status" value="1"/>
</dbReference>
<dbReference type="GO" id="GO:0006508">
    <property type="term" value="P:proteolysis"/>
    <property type="evidence" value="ECO:0007669"/>
    <property type="project" value="UniProtKB-KW"/>
</dbReference>
<evidence type="ECO:0000256" key="8">
    <source>
        <dbReference type="SAM" id="Phobius"/>
    </source>
</evidence>
<evidence type="ECO:0000256" key="4">
    <source>
        <dbReference type="ARBA" id="ARBA00022801"/>
    </source>
</evidence>
<keyword evidence="3" id="KW-0479">Metal-binding</keyword>
<comment type="cofactor">
    <cofactor evidence="1">
        <name>Zn(2+)</name>
        <dbReference type="ChEBI" id="CHEBI:29105"/>
    </cofactor>
</comment>
<evidence type="ECO:0000313" key="11">
    <source>
        <dbReference type="Proteomes" id="UP000006365"/>
    </source>
</evidence>
<feature type="transmembrane region" description="Helical" evidence="8">
    <location>
        <begin position="287"/>
        <end position="312"/>
    </location>
</feature>
<dbReference type="Gene3D" id="1.25.40.10">
    <property type="entry name" value="Tetratricopeptide repeat domain"/>
    <property type="match status" value="1"/>
</dbReference>
<keyword evidence="8" id="KW-0812">Transmembrane</keyword>
<evidence type="ECO:0000256" key="5">
    <source>
        <dbReference type="ARBA" id="ARBA00022833"/>
    </source>
</evidence>
<feature type="transmembrane region" description="Helical" evidence="8">
    <location>
        <begin position="68"/>
        <end position="89"/>
    </location>
</feature>
<feature type="transmembrane region" description="Helical" evidence="8">
    <location>
        <begin position="182"/>
        <end position="200"/>
    </location>
</feature>
<dbReference type="PROSITE" id="PS50005">
    <property type="entry name" value="TPR"/>
    <property type="match status" value="1"/>
</dbReference>
<proteinExistence type="predicted"/>
<evidence type="ECO:0000256" key="7">
    <source>
        <dbReference type="PROSITE-ProRule" id="PRU00339"/>
    </source>
</evidence>
<feature type="transmembrane region" description="Helical" evidence="8">
    <location>
        <begin position="426"/>
        <end position="444"/>
    </location>
</feature>